<organism evidence="1">
    <name type="scientific">Siphoviridae sp. cthrG7</name>
    <dbReference type="NCBI Taxonomy" id="2826428"/>
    <lineage>
        <taxon>Viruses</taxon>
        <taxon>Duplodnaviria</taxon>
        <taxon>Heunggongvirae</taxon>
        <taxon>Uroviricota</taxon>
        <taxon>Caudoviricetes</taxon>
    </lineage>
</organism>
<name>A0A8S5MC93_9CAUD</name>
<reference evidence="1" key="1">
    <citation type="journal article" date="2021" name="Proc. Natl. Acad. Sci. U.S.A.">
        <title>A Catalog of Tens of Thousands of Viruses from Human Metagenomes Reveals Hidden Associations with Chronic Diseases.</title>
        <authorList>
            <person name="Tisza M.J."/>
            <person name="Buck C.B."/>
        </authorList>
    </citation>
    <scope>NUCLEOTIDE SEQUENCE</scope>
    <source>
        <strain evidence="1">CthrG7</strain>
    </source>
</reference>
<protein>
    <submittedName>
        <fullName evidence="1">Uncharacterized protein</fullName>
    </submittedName>
</protein>
<evidence type="ECO:0000313" key="1">
    <source>
        <dbReference type="EMBL" id="DAD79854.1"/>
    </source>
</evidence>
<accession>A0A8S5MC93</accession>
<dbReference type="EMBL" id="BK014874">
    <property type="protein sequence ID" value="DAD79854.1"/>
    <property type="molecule type" value="Genomic_DNA"/>
</dbReference>
<proteinExistence type="predicted"/>
<sequence>MKELSIILRVKPVRKMKKEEYRFFADPFSFAPAIADSASGKLFDCSKDITIETPDVDTLREFSISRYAVVYLRDSSEKNITLGSDEIPALVSISANLNTATLKISCKMLHSPFLPI</sequence>